<gene>
    <name evidence="1" type="ORF">PPSC2_1</name>
</gene>
<proteinExistence type="predicted"/>
<keyword evidence="2" id="KW-1185">Reference proteome</keyword>
<evidence type="ECO:0000313" key="2">
    <source>
        <dbReference type="Proteomes" id="UP000244827"/>
    </source>
</evidence>
<evidence type="ECO:0000313" key="1">
    <source>
        <dbReference type="EMBL" id="ATN92764.1"/>
    </source>
</evidence>
<organism evidence="1 2">
    <name type="scientific">Pseudomonas phage PPSC2</name>
    <dbReference type="NCBI Taxonomy" id="2041350"/>
    <lineage>
        <taxon>Viruses</taxon>
        <taxon>Duplodnaviria</taxon>
        <taxon>Heunggongvirae</taxon>
        <taxon>Uroviricota</taxon>
        <taxon>Caudoviricetes</taxon>
        <taxon>Vandenendeviridae</taxon>
        <taxon>Gorskivirinae</taxon>
        <taxon>Shenlongvirus</taxon>
        <taxon>Shenlongvirus PPSC2</taxon>
    </lineage>
</organism>
<reference evidence="1 2" key="1">
    <citation type="journal article" date="2018" name="Arch. Virol.">
        <title>Genomic characterization and phylogenetic analysis of the novel Pseudomonas phage PPSC2.</title>
        <authorList>
            <person name="Wu X."/>
            <person name="Wu Y."/>
            <person name="Tang Y."/>
            <person name="Gan B."/>
        </authorList>
    </citation>
    <scope>NUCLEOTIDE SEQUENCE [LARGE SCALE GENOMIC DNA]</scope>
</reference>
<accession>A0A2R2YA52</accession>
<name>A0A2R2YA52_9CAUD</name>
<protein>
    <submittedName>
        <fullName evidence="1">Uncharacterized protein</fullName>
    </submittedName>
</protein>
<sequence length="30" mass="2899">MADATDAATTQALANANKAAINAIIAALKA</sequence>
<dbReference type="EMBL" id="MF893340">
    <property type="protein sequence ID" value="ATN92764.1"/>
    <property type="molecule type" value="Genomic_DNA"/>
</dbReference>
<dbReference type="Proteomes" id="UP000244827">
    <property type="component" value="Segment"/>
</dbReference>